<protein>
    <recommendedName>
        <fullName evidence="1">Maestro/Maestro-like HEAT-repeats domain-containing protein</fullName>
    </recommendedName>
</protein>
<feature type="domain" description="Maestro/Maestro-like HEAT-repeats" evidence="1">
    <location>
        <begin position="45"/>
        <end position="308"/>
    </location>
</feature>
<feature type="non-terminal residue" evidence="2">
    <location>
        <position position="1"/>
    </location>
</feature>
<gene>
    <name evidence="2" type="ORF">CISIN_1g0006552mg</name>
</gene>
<dbReference type="InterPro" id="IPR011989">
    <property type="entry name" value="ARM-like"/>
</dbReference>
<dbReference type="InterPro" id="IPR016024">
    <property type="entry name" value="ARM-type_fold"/>
</dbReference>
<accession>A0A067DVS7</accession>
<dbReference type="PANTHER" id="PTHR23120">
    <property type="entry name" value="MAESTRO-RELATED HEAT DOMAIN-CONTAINING"/>
    <property type="match status" value="1"/>
</dbReference>
<dbReference type="EMBL" id="KK785194">
    <property type="protein sequence ID" value="KDO46958.1"/>
    <property type="molecule type" value="Genomic_DNA"/>
</dbReference>
<dbReference type="SUPFAM" id="SSF48371">
    <property type="entry name" value="ARM repeat"/>
    <property type="match status" value="1"/>
</dbReference>
<proteinExistence type="predicted"/>
<dbReference type="Proteomes" id="UP000027120">
    <property type="component" value="Unassembled WGS sequence"/>
</dbReference>
<dbReference type="EMBL" id="KK785194">
    <property type="protein sequence ID" value="KDO46957.1"/>
    <property type="molecule type" value="Genomic_DNA"/>
</dbReference>
<dbReference type="InterPro" id="IPR045206">
    <property type="entry name" value="Maestro_heat-like_prot"/>
</dbReference>
<keyword evidence="3" id="KW-1185">Reference proteome</keyword>
<dbReference type="STRING" id="2711.A0A067DVS7"/>
<dbReference type="EMBL" id="KK785194">
    <property type="protein sequence ID" value="KDO46960.1"/>
    <property type="molecule type" value="Genomic_DNA"/>
</dbReference>
<dbReference type="InterPro" id="IPR055406">
    <property type="entry name" value="HEAT_Maestro"/>
</dbReference>
<dbReference type="EMBL" id="KK785194">
    <property type="protein sequence ID" value="KDO46959.1"/>
    <property type="molecule type" value="Genomic_DNA"/>
</dbReference>
<name>A0A067DVS7_CITSI</name>
<dbReference type="EMBL" id="KK785194">
    <property type="protein sequence ID" value="KDO46961.1"/>
    <property type="molecule type" value="Genomic_DNA"/>
</dbReference>
<evidence type="ECO:0000313" key="3">
    <source>
        <dbReference type="Proteomes" id="UP000027120"/>
    </source>
</evidence>
<sequence>VQTICLILTKSINRQQRFQREAAAAALSEFVRYSGGFDSLLEQMVEALCRHVSDESPTVRGLCLRGLVQIPSIHIHQYATQVLSVILALLDDLDESVQLTAVSCLLTILKSSSKDAVEPILLNLSVRLRNLQVSMNVKMRRNAFAAFGALSNFGVGSQREAFLEQIHAMLPRLILHIYDDDLSVRQACRNTLKQVAPFMEIGVYGIFNSHCFNSDHRSDYETFVRDLTRQFVQHFPSRIDSYMGSTIQAFEAPWPIIQANAIYFSSSILCLCDDQHILSLFYTQVFGLLVVKLSQSADAIVRATCSSSLGWLLKSINSHSWRSTRLERVESFRWGYESESTKK</sequence>
<dbReference type="Pfam" id="PF23227">
    <property type="entry name" value="HEAT_MROH2B_C"/>
    <property type="match status" value="1"/>
</dbReference>
<dbReference type="Gene3D" id="1.25.10.10">
    <property type="entry name" value="Leucine-rich Repeat Variant"/>
    <property type="match status" value="1"/>
</dbReference>
<dbReference type="PANTHER" id="PTHR23120:SF0">
    <property type="entry name" value="MAESTRO HEAT-LIKE REPEAT FAMILY MEMBER 1"/>
    <property type="match status" value="1"/>
</dbReference>
<dbReference type="AlphaFoldDB" id="A0A067DVS7"/>
<reference evidence="2 3" key="1">
    <citation type="submission" date="2014-04" db="EMBL/GenBank/DDBJ databases">
        <authorList>
            <consortium name="International Citrus Genome Consortium"/>
            <person name="Gmitter F."/>
            <person name="Chen C."/>
            <person name="Farmerie W."/>
            <person name="Harkins T."/>
            <person name="Desany B."/>
            <person name="Mohiuddin M."/>
            <person name="Kodira C."/>
            <person name="Borodovsky M."/>
            <person name="Lomsadze A."/>
            <person name="Burns P."/>
            <person name="Jenkins J."/>
            <person name="Prochnik S."/>
            <person name="Shu S."/>
            <person name="Chapman J."/>
            <person name="Pitluck S."/>
            <person name="Schmutz J."/>
            <person name="Rokhsar D."/>
        </authorList>
    </citation>
    <scope>NUCLEOTIDE SEQUENCE</scope>
</reference>
<organism evidence="2 3">
    <name type="scientific">Citrus sinensis</name>
    <name type="common">Sweet orange</name>
    <name type="synonym">Citrus aurantium var. sinensis</name>
    <dbReference type="NCBI Taxonomy" id="2711"/>
    <lineage>
        <taxon>Eukaryota</taxon>
        <taxon>Viridiplantae</taxon>
        <taxon>Streptophyta</taxon>
        <taxon>Embryophyta</taxon>
        <taxon>Tracheophyta</taxon>
        <taxon>Spermatophyta</taxon>
        <taxon>Magnoliopsida</taxon>
        <taxon>eudicotyledons</taxon>
        <taxon>Gunneridae</taxon>
        <taxon>Pentapetalae</taxon>
        <taxon>rosids</taxon>
        <taxon>malvids</taxon>
        <taxon>Sapindales</taxon>
        <taxon>Rutaceae</taxon>
        <taxon>Aurantioideae</taxon>
        <taxon>Citrus</taxon>
    </lineage>
</organism>
<evidence type="ECO:0000313" key="2">
    <source>
        <dbReference type="EMBL" id="KDO46958.1"/>
    </source>
</evidence>
<evidence type="ECO:0000259" key="1">
    <source>
        <dbReference type="Pfam" id="PF23227"/>
    </source>
</evidence>